<evidence type="ECO:0000313" key="3">
    <source>
        <dbReference type="Proteomes" id="UP001325680"/>
    </source>
</evidence>
<proteinExistence type="predicted"/>
<dbReference type="SUPFAM" id="SSF53271">
    <property type="entry name" value="PRTase-like"/>
    <property type="match status" value="1"/>
</dbReference>
<organism evidence="2 3">
    <name type="scientific">Niabella yanshanensis</name>
    <dbReference type="NCBI Taxonomy" id="577386"/>
    <lineage>
        <taxon>Bacteria</taxon>
        <taxon>Pseudomonadati</taxon>
        <taxon>Bacteroidota</taxon>
        <taxon>Chitinophagia</taxon>
        <taxon>Chitinophagales</taxon>
        <taxon>Chitinophagaceae</taxon>
        <taxon>Niabella</taxon>
    </lineage>
</organism>
<dbReference type="PANTHER" id="PTHR11608">
    <property type="entry name" value="BIFUNCTIONAL PROTEIN PYRR"/>
    <property type="match status" value="1"/>
</dbReference>
<dbReference type="CDD" id="cd06223">
    <property type="entry name" value="PRTases_typeI"/>
    <property type="match status" value="1"/>
</dbReference>
<keyword evidence="2" id="KW-0808">Transferase</keyword>
<sequence>MAKEKRYILQSDIIEKKLNRLALEIIENNIEEKELVFAGIEEKGVLLAKKLQKIVKKFAEVKVELLTIQLDKSKPEEIELSAKGGFDDKVIIIMDDVTNSGRTLLYAIKPFLAFHPKKIQTLVLVERSHTQYPISANYKGLSLATTLQEHIIVEATGDHITGAYLA</sequence>
<feature type="domain" description="Phosphoribosyltransferase" evidence="1">
    <location>
        <begin position="8"/>
        <end position="142"/>
    </location>
</feature>
<dbReference type="InterPro" id="IPR050137">
    <property type="entry name" value="PyrR_bifunctional"/>
</dbReference>
<dbReference type="EMBL" id="CP139960">
    <property type="protein sequence ID" value="WQD39547.1"/>
    <property type="molecule type" value="Genomic_DNA"/>
</dbReference>
<dbReference type="Pfam" id="PF00156">
    <property type="entry name" value="Pribosyltran"/>
    <property type="match status" value="1"/>
</dbReference>
<dbReference type="Proteomes" id="UP001325680">
    <property type="component" value="Chromosome"/>
</dbReference>
<gene>
    <name evidence="2" type="ORF">U0035_05230</name>
</gene>
<dbReference type="InterPro" id="IPR000836">
    <property type="entry name" value="PRTase_dom"/>
</dbReference>
<keyword evidence="2" id="KW-0328">Glycosyltransferase</keyword>
<dbReference type="InterPro" id="IPR029057">
    <property type="entry name" value="PRTase-like"/>
</dbReference>
<keyword evidence="3" id="KW-1185">Reference proteome</keyword>
<dbReference type="GO" id="GO:0016757">
    <property type="term" value="F:glycosyltransferase activity"/>
    <property type="evidence" value="ECO:0007669"/>
    <property type="project" value="UniProtKB-KW"/>
</dbReference>
<name>A0ABZ0W8E5_9BACT</name>
<dbReference type="RefSeq" id="WP_114788981.1">
    <property type="nucleotide sequence ID" value="NZ_CP139960.1"/>
</dbReference>
<evidence type="ECO:0000313" key="2">
    <source>
        <dbReference type="EMBL" id="WQD39547.1"/>
    </source>
</evidence>
<dbReference type="Gene3D" id="3.40.50.2020">
    <property type="match status" value="1"/>
</dbReference>
<accession>A0ABZ0W8E5</accession>
<evidence type="ECO:0000259" key="1">
    <source>
        <dbReference type="Pfam" id="PF00156"/>
    </source>
</evidence>
<reference evidence="2 3" key="1">
    <citation type="submission" date="2023-12" db="EMBL/GenBank/DDBJ databases">
        <title>Genome sequencing and assembly of bacterial species from a model synthetic community.</title>
        <authorList>
            <person name="Hogle S.L."/>
        </authorList>
    </citation>
    <scope>NUCLEOTIDE SEQUENCE [LARGE SCALE GENOMIC DNA]</scope>
    <source>
        <strain evidence="2 3">HAMBI_3031</strain>
    </source>
</reference>
<protein>
    <submittedName>
        <fullName evidence="2">Phosphoribosyltransferase family protein</fullName>
    </submittedName>
</protein>
<dbReference type="PANTHER" id="PTHR11608:SF0">
    <property type="entry name" value="BIFUNCTIONAL PROTEIN PYRR"/>
    <property type="match status" value="1"/>
</dbReference>